<dbReference type="PANTHER" id="PTHR32071">
    <property type="entry name" value="TRANSCRIPTIONAL REGULATORY PROTEIN"/>
    <property type="match status" value="1"/>
</dbReference>
<protein>
    <submittedName>
        <fullName evidence="1">Transcriptional regulator</fullName>
    </submittedName>
</protein>
<dbReference type="PROSITE" id="PS50110">
    <property type="entry name" value="RESPONSE_REGULATORY"/>
    <property type="match status" value="1"/>
</dbReference>
<dbReference type="SUPFAM" id="SSF52172">
    <property type="entry name" value="CheY-like"/>
    <property type="match status" value="1"/>
</dbReference>
<dbReference type="KEGG" id="bsto:C0V70_16000"/>
<evidence type="ECO:0000313" key="1">
    <source>
        <dbReference type="EMBL" id="AUN99581.1"/>
    </source>
</evidence>
<keyword evidence="2" id="KW-1185">Reference proteome</keyword>
<evidence type="ECO:0000313" key="2">
    <source>
        <dbReference type="Proteomes" id="UP000235584"/>
    </source>
</evidence>
<dbReference type="InterPro" id="IPR001789">
    <property type="entry name" value="Sig_transdc_resp-reg_receiver"/>
</dbReference>
<dbReference type="InterPro" id="IPR011006">
    <property type="entry name" value="CheY-like_superfamily"/>
</dbReference>
<dbReference type="InterPro" id="IPR002197">
    <property type="entry name" value="HTH_Fis"/>
</dbReference>
<dbReference type="SUPFAM" id="SSF46689">
    <property type="entry name" value="Homeodomain-like"/>
    <property type="match status" value="1"/>
</dbReference>
<dbReference type="Gene3D" id="3.40.50.2300">
    <property type="match status" value="1"/>
</dbReference>
<dbReference type="InterPro" id="IPR009057">
    <property type="entry name" value="Homeodomain-like_sf"/>
</dbReference>
<gene>
    <name evidence="1" type="ORF">C0V70_16000</name>
</gene>
<name>A0A2K9NVN6_BACTC</name>
<dbReference type="SMART" id="SM00448">
    <property type="entry name" value="REC"/>
    <property type="match status" value="1"/>
</dbReference>
<dbReference type="Proteomes" id="UP000235584">
    <property type="component" value="Chromosome"/>
</dbReference>
<dbReference type="EMBL" id="CP025704">
    <property type="protein sequence ID" value="AUN99581.1"/>
    <property type="molecule type" value="Genomic_DNA"/>
</dbReference>
<dbReference type="PRINTS" id="PR01590">
    <property type="entry name" value="HTHFIS"/>
</dbReference>
<dbReference type="Gene3D" id="1.10.10.60">
    <property type="entry name" value="Homeodomain-like"/>
    <property type="match status" value="1"/>
</dbReference>
<organism evidence="1 2">
    <name type="scientific">Bacteriovorax stolpii</name>
    <name type="common">Bdellovibrio stolpii</name>
    <dbReference type="NCBI Taxonomy" id="960"/>
    <lineage>
        <taxon>Bacteria</taxon>
        <taxon>Pseudomonadati</taxon>
        <taxon>Bdellovibrionota</taxon>
        <taxon>Bacteriovoracia</taxon>
        <taxon>Bacteriovoracales</taxon>
        <taxon>Bacteriovoracaceae</taxon>
        <taxon>Bacteriovorax</taxon>
    </lineage>
</organism>
<dbReference type="GO" id="GO:0000160">
    <property type="term" value="P:phosphorelay signal transduction system"/>
    <property type="evidence" value="ECO:0007669"/>
    <property type="project" value="InterPro"/>
</dbReference>
<dbReference type="RefSeq" id="WP_102244872.1">
    <property type="nucleotide sequence ID" value="NZ_CP025704.1"/>
</dbReference>
<dbReference type="AlphaFoldDB" id="A0A2K9NVN6"/>
<sequence>MKILLIDDDDNFVSSLVLEFQDRSIDVVGFSRFSDIPQNLILDSTHAIVDLRLKGENGLNILVELRELNPAMKMVMLTGFGTISTAVEAMRLGAINYLSKPVSFDVLLHTLQNAQSDEVALSESEMTLAEKEREYIEYVLVKCDGNISKAAKILGLHRQSLQRMLKKYPFHRGE</sequence>
<dbReference type="GO" id="GO:0043565">
    <property type="term" value="F:sequence-specific DNA binding"/>
    <property type="evidence" value="ECO:0007669"/>
    <property type="project" value="InterPro"/>
</dbReference>
<dbReference type="Pfam" id="PF02954">
    <property type="entry name" value="HTH_8"/>
    <property type="match status" value="1"/>
</dbReference>
<dbReference type="OrthoDB" id="9802426at2"/>
<reference evidence="1 2" key="1">
    <citation type="submission" date="2018-01" db="EMBL/GenBank/DDBJ databases">
        <title>Complete genome sequence of Bacteriovorax stolpii DSM12778.</title>
        <authorList>
            <person name="Tang B."/>
            <person name="Chang J."/>
        </authorList>
    </citation>
    <scope>NUCLEOTIDE SEQUENCE [LARGE SCALE GENOMIC DNA]</scope>
    <source>
        <strain evidence="1 2">DSM 12778</strain>
    </source>
</reference>
<accession>A0A2K9NVN6</accession>
<dbReference type="Pfam" id="PF00072">
    <property type="entry name" value="Response_reg"/>
    <property type="match status" value="1"/>
</dbReference>
<proteinExistence type="predicted"/>